<evidence type="ECO:0000259" key="2">
    <source>
        <dbReference type="Pfam" id="PF23189"/>
    </source>
</evidence>
<dbReference type="InterPro" id="IPR008322">
    <property type="entry name" value="UPF0261"/>
</dbReference>
<dbReference type="CDD" id="cd15488">
    <property type="entry name" value="Tm-1-like"/>
    <property type="match status" value="1"/>
</dbReference>
<dbReference type="RefSeq" id="WP_150449947.1">
    <property type="nucleotide sequence ID" value="NZ_VYSA01000003.1"/>
</dbReference>
<dbReference type="Gene3D" id="3.40.50.12020">
    <property type="entry name" value="Uncharacterised protein family UPF0261, NN domain"/>
    <property type="match status" value="1"/>
</dbReference>
<keyword evidence="4" id="KW-1185">Reference proteome</keyword>
<dbReference type="Pfam" id="PF06792">
    <property type="entry name" value="UPF0261"/>
    <property type="match status" value="1"/>
</dbReference>
<dbReference type="PANTHER" id="PTHR31862">
    <property type="entry name" value="UPF0261 DOMAIN PROTEIN (AFU_ORTHOLOGUE AFUA_1G10120)"/>
    <property type="match status" value="1"/>
</dbReference>
<feature type="domain" description="UPF0261" evidence="2">
    <location>
        <begin position="186"/>
        <end position="402"/>
    </location>
</feature>
<evidence type="ECO:0000259" key="1">
    <source>
        <dbReference type="Pfam" id="PF06792"/>
    </source>
</evidence>
<feature type="domain" description="UPF0261" evidence="1">
    <location>
        <begin position="4"/>
        <end position="177"/>
    </location>
</feature>
<dbReference type="InterPro" id="IPR051353">
    <property type="entry name" value="Tobamovirus_resist_UPF0261"/>
</dbReference>
<proteinExistence type="predicted"/>
<dbReference type="InterPro" id="IPR056778">
    <property type="entry name" value="UPF0261_C"/>
</dbReference>
<organism evidence="3 4">
    <name type="scientific">Microbacterium rhizomatis</name>
    <dbReference type="NCBI Taxonomy" id="1631477"/>
    <lineage>
        <taxon>Bacteria</taxon>
        <taxon>Bacillati</taxon>
        <taxon>Actinomycetota</taxon>
        <taxon>Actinomycetes</taxon>
        <taxon>Micrococcales</taxon>
        <taxon>Microbacteriaceae</taxon>
        <taxon>Microbacterium</taxon>
    </lineage>
</organism>
<gene>
    <name evidence="3" type="ORF">F6B43_15850</name>
</gene>
<name>A0A5J5J2R7_9MICO</name>
<dbReference type="OrthoDB" id="9776369at2"/>
<evidence type="ECO:0000313" key="4">
    <source>
        <dbReference type="Proteomes" id="UP000325827"/>
    </source>
</evidence>
<dbReference type="PIRSF" id="PIRSF033271">
    <property type="entry name" value="UCP033271"/>
    <property type="match status" value="1"/>
</dbReference>
<protein>
    <submittedName>
        <fullName evidence="3">UPF0261 family protein</fullName>
    </submittedName>
</protein>
<dbReference type="Gene3D" id="3.40.50.12030">
    <property type="entry name" value="Uncharacterised protein family UPF0261, NC domain"/>
    <property type="match status" value="1"/>
</dbReference>
<dbReference type="InterPro" id="IPR044122">
    <property type="entry name" value="UPF0261_N"/>
</dbReference>
<dbReference type="PANTHER" id="PTHR31862:SF1">
    <property type="entry name" value="UPF0261 DOMAIN PROTEIN (AFU_ORTHOLOGUE AFUA_1G10120)"/>
    <property type="match status" value="1"/>
</dbReference>
<dbReference type="AlphaFoldDB" id="A0A5J5J2R7"/>
<comment type="caution">
    <text evidence="3">The sequence shown here is derived from an EMBL/GenBank/DDBJ whole genome shotgun (WGS) entry which is preliminary data.</text>
</comment>
<reference evidence="4" key="1">
    <citation type="submission" date="2019-09" db="EMBL/GenBank/DDBJ databases">
        <title>Mumia zhuanghuii sp. nov. isolated from the intestinal contents of plateau pika (Ochotona curzoniae) in the Qinghai-Tibet plateau of China.</title>
        <authorList>
            <person name="Tian Z."/>
        </authorList>
    </citation>
    <scope>NUCLEOTIDE SEQUENCE [LARGE SCALE GENOMIC DNA]</scope>
    <source>
        <strain evidence="4">JCM 30598</strain>
    </source>
</reference>
<dbReference type="EMBL" id="VYSA01000003">
    <property type="protein sequence ID" value="KAA9106598.1"/>
    <property type="molecule type" value="Genomic_DNA"/>
</dbReference>
<dbReference type="NCBIfam" id="NF002674">
    <property type="entry name" value="PRK02399.1-2"/>
    <property type="match status" value="1"/>
</dbReference>
<dbReference type="Pfam" id="PF23189">
    <property type="entry name" value="UPF0261_C"/>
    <property type="match status" value="1"/>
</dbReference>
<accession>A0A5J5J2R7</accession>
<evidence type="ECO:0000313" key="3">
    <source>
        <dbReference type="EMBL" id="KAA9106598.1"/>
    </source>
</evidence>
<sequence>MSSPTVVLLGALDTKGAEYGFVRDRLHAAGVDTIIVDFGVLGDPQIAADIDRESVARAGGSDQKTLVASADRGAAMEAMSRGATAIVADLVRSGRAQGALALGGTGGTSVAAAAFRDLPLGFPRLIVSTAASGNTEQYIGETDLILAPSVVDIAGLNRISLRILANAAAAIAGMVTAAPLPDLDAKPLVAASMFGVTTPAVTRARERLEELGYEVLVFHMTGAGGRAMESLIRQGYIDGVLDVTTTELADNLVGGVFSAGPTRLTAAAETATPQVVSVGALDMVNFGPVDTVPSRFADRNLYVHNSSVTLMRTTPAETAQLGAELAGKAAASTGSTTVVLPLGGVSAIAVPGGPFHDPAADDALFTAIRDGLVGSAVELVESDLDINDPALAVELADRLHGLILQRAAETSTTPNGK</sequence>
<dbReference type="Proteomes" id="UP000325827">
    <property type="component" value="Unassembled WGS sequence"/>
</dbReference>